<sequence length="88" mass="9802">MAKANLKFSRIGNDGYDYARREDGVWFVREGYYGRYGWAKTKWTQVQPGDGMTIVNACLKAHEAGSSSTYIGFGNLVVFSDGKGLRLP</sequence>
<evidence type="ECO:0000313" key="1">
    <source>
        <dbReference type="EMBL" id="CEF89100.1"/>
    </source>
</evidence>
<dbReference type="Proteomes" id="UP000030231">
    <property type="component" value="Genome"/>
</dbReference>
<evidence type="ECO:0000313" key="2">
    <source>
        <dbReference type="Proteomes" id="UP000030231"/>
    </source>
</evidence>
<dbReference type="EMBL" id="LN610572">
    <property type="protein sequence ID" value="CEF89100.1"/>
    <property type="molecule type" value="Genomic_DNA"/>
</dbReference>
<dbReference type="RefSeq" id="YP_009623577.1">
    <property type="nucleotide sequence ID" value="NC_042113.1"/>
</dbReference>
<proteinExistence type="predicted"/>
<organism evidence="1 2">
    <name type="scientific">Pseudomonas phage vB_PaeM_C2-10_Ab02</name>
    <dbReference type="NCBI Taxonomy" id="1548900"/>
    <lineage>
        <taxon>Viruses</taxon>
        <taxon>Duplodnaviria</taxon>
        <taxon>Heunggongvirae</taxon>
        <taxon>Uroviricota</taxon>
        <taxon>Caudoviricetes</taxon>
        <taxon>Vandenendeviridae</taxon>
        <taxon>Skurskavirinae</taxon>
        <taxon>Pakpunavirus</taxon>
        <taxon>Pakpunavirus CAb02</taxon>
    </lineage>
</organism>
<dbReference type="GeneID" id="40100288"/>
<protein>
    <submittedName>
        <fullName evidence="1">Uncharacterized protein</fullName>
    </submittedName>
</protein>
<keyword evidence="2" id="KW-1185">Reference proteome</keyword>
<accession>A0A0A1IV95</accession>
<name>A0A0A1IV95_9CAUD</name>
<gene>
    <name evidence="1" type="primary">ORF171</name>
</gene>
<dbReference type="KEGG" id="vg:40100288"/>
<reference evidence="1 2" key="1">
    <citation type="journal article" date="2015" name="PLoS ONE">
        <title>Investigation of a Large Collection of Pseudomonas aeruginosa Bacteriophages Collected from a Single Environmental Source in Abidjan, Cote d'Ivoire.</title>
        <authorList>
            <person name="Essoh C."/>
            <person name="Latino L."/>
            <person name="Midoux C."/>
            <person name="Blouin Y."/>
            <person name="Loukou G."/>
            <person name="Nguetta S.P."/>
            <person name="Lathro S."/>
            <person name="Cablanmian A."/>
            <person name="Kouassi A.K."/>
            <person name="Vergnaud G."/>
            <person name="Pourcel C."/>
        </authorList>
    </citation>
    <scope>NUCLEOTIDE SEQUENCE [LARGE SCALE GENOMIC DNA]</scope>
    <source>
        <strain evidence="1">Ab02</strain>
    </source>
</reference>